<evidence type="ECO:0000313" key="5">
    <source>
        <dbReference type="Proteomes" id="UP000449678"/>
    </source>
</evidence>
<evidence type="ECO:0000256" key="1">
    <source>
        <dbReference type="SAM" id="Phobius"/>
    </source>
</evidence>
<feature type="transmembrane region" description="Helical" evidence="1">
    <location>
        <begin position="12"/>
        <end position="28"/>
    </location>
</feature>
<dbReference type="InterPro" id="IPR017731">
    <property type="entry name" value="TssM1-like"/>
</dbReference>
<dbReference type="InterPro" id="IPR025743">
    <property type="entry name" value="TssM1_N"/>
</dbReference>
<organism evidence="4 5">
    <name type="scientific">Duganella lactea</name>
    <dbReference type="NCBI Taxonomy" id="2692173"/>
    <lineage>
        <taxon>Bacteria</taxon>
        <taxon>Pseudomonadati</taxon>
        <taxon>Pseudomonadota</taxon>
        <taxon>Betaproteobacteria</taxon>
        <taxon>Burkholderiales</taxon>
        <taxon>Oxalobacteraceae</taxon>
        <taxon>Telluria group</taxon>
        <taxon>Duganella</taxon>
    </lineage>
</organism>
<feature type="transmembrane region" description="Helical" evidence="1">
    <location>
        <begin position="449"/>
        <end position="470"/>
    </location>
</feature>
<gene>
    <name evidence="4" type="primary">tssM</name>
    <name evidence="4" type="ORF">GTP38_25495</name>
</gene>
<dbReference type="Pfam" id="PF14331">
    <property type="entry name" value="IcmF-related_N"/>
    <property type="match status" value="1"/>
</dbReference>
<sequence>MKRVLNWRMKPWVLSLIGLLLLALLIWYEGPLLAFDGSEPLASSGARWTLILLVWAAAGAWLGWRLWLARRRNGQLMAGVATAPAEATPGTPESAAEVALLGERMRAAMAVLRKANPGWKMRGQYLYQLPWYIFVGAPGSGKTTALTHSGLQFPLADALGAGAIGGIGGTRHCDWWFTDEAVLLDTAGRYTTQDSHAEVDKAAWAGFLGLLKKYRRRRPVNGIIVTISVADLLQQDQAGRQAQAIRARIHELHEQLGQAFPVYVMVTKSDLLAGFAEFFEPMGRDERAQVWGMTFPLPADGTPAAALAGFPAEFEALERQLQARVLQRMHKERDLQRRALLYRFPQQFAAIGDVLGRFLHTVFDPNRYEPPALLRGVYFTSGTQEGSPIDRVMASLAASFGLGRGVLAAGAGCGRSYFITRLLREVIFQEAGLAGVNQRAERRRQRIEWGALAATGLLALLLAVGLTVSYGRNQRLVEQSAAATSALSRLAQATPSGGSALQALPLLNAARELPAGYAARAQSVPWLSRMSLYQGDKLGDGAVSAYRRALRGTLLPRIVASMENALRRGDANQQDLLYETLRVYLMLGQHQYFDAASVQAWVEFDWRASLPEANETQREQLLAHVAALLESEADAESIQLDGALVSQVRLTLAGMALPQRIYNRLKRLVAAQRLPEFSVNGALGRDGSSVFARASGAPLSRGISGVYSVAGYRQLLAQSWQAVADVARDNWVLDRQESAAAISGIEQIREAVLQLYFVDYIRQWDGFLGDVRLAPLTSLDQAARVTNALAGVDSPLRALLQAAARATTLSVVRPSAAQATVDKLLRDKLSAARRQLASALGTTDAPAAAPTQPVDRHFAALHRLTSGPAPTPLDQTLALIQDAALYFDAA</sequence>
<feature type="transmembrane region" description="Helical" evidence="1">
    <location>
        <begin position="48"/>
        <end position="68"/>
    </location>
</feature>
<proteinExistence type="predicted"/>
<dbReference type="Proteomes" id="UP000449678">
    <property type="component" value="Unassembled WGS sequence"/>
</dbReference>
<dbReference type="Pfam" id="PF06761">
    <property type="entry name" value="IcmF-related"/>
    <property type="match status" value="1"/>
</dbReference>
<comment type="caution">
    <text evidence="4">The sequence shown here is derived from an EMBL/GenBank/DDBJ whole genome shotgun (WGS) entry which is preliminary data.</text>
</comment>
<name>A0ABW9VDG7_9BURK</name>
<dbReference type="SUPFAM" id="SSF52540">
    <property type="entry name" value="P-loop containing nucleoside triphosphate hydrolases"/>
    <property type="match status" value="1"/>
</dbReference>
<accession>A0ABW9VDG7</accession>
<keyword evidence="1" id="KW-1133">Transmembrane helix</keyword>
<dbReference type="InterPro" id="IPR027417">
    <property type="entry name" value="P-loop_NTPase"/>
</dbReference>
<feature type="domain" description="IcmF-related" evidence="2">
    <location>
        <begin position="504"/>
        <end position="808"/>
    </location>
</feature>
<reference evidence="4 5" key="1">
    <citation type="submission" date="2019-12" db="EMBL/GenBank/DDBJ databases">
        <title>Novel species isolated from a subtropical stream in China.</title>
        <authorList>
            <person name="Lu H."/>
        </authorList>
    </citation>
    <scope>NUCLEOTIDE SEQUENCE [LARGE SCALE GENOMIC DNA]</scope>
    <source>
        <strain evidence="4 5">FT94W</strain>
    </source>
</reference>
<dbReference type="NCBIfam" id="TIGR03348">
    <property type="entry name" value="VI_IcmF"/>
    <property type="match status" value="1"/>
</dbReference>
<keyword evidence="5" id="KW-1185">Reference proteome</keyword>
<evidence type="ECO:0000259" key="3">
    <source>
        <dbReference type="Pfam" id="PF14331"/>
    </source>
</evidence>
<dbReference type="PANTHER" id="PTHR36153:SF1">
    <property type="entry name" value="TYPE VI SECRETION SYSTEM COMPONENT TSSM1"/>
    <property type="match status" value="1"/>
</dbReference>
<keyword evidence="1" id="KW-0812">Transmembrane</keyword>
<dbReference type="RefSeq" id="WP_160992992.1">
    <property type="nucleotide sequence ID" value="NZ_WWCO01000051.1"/>
</dbReference>
<dbReference type="PANTHER" id="PTHR36153">
    <property type="entry name" value="INNER MEMBRANE PROTEIN-RELATED"/>
    <property type="match status" value="1"/>
</dbReference>
<evidence type="ECO:0000313" key="4">
    <source>
        <dbReference type="EMBL" id="MYM37684.1"/>
    </source>
</evidence>
<protein>
    <submittedName>
        <fullName evidence="4">Type VI secretion system membrane subunit TssM</fullName>
    </submittedName>
</protein>
<dbReference type="InterPro" id="IPR009612">
    <property type="entry name" value="IcmF-rel"/>
</dbReference>
<feature type="non-terminal residue" evidence="4">
    <location>
        <position position="890"/>
    </location>
</feature>
<feature type="domain" description="Type VI secretion system component TssM1 N-terminal" evidence="3">
    <location>
        <begin position="198"/>
        <end position="454"/>
    </location>
</feature>
<keyword evidence="1" id="KW-0472">Membrane</keyword>
<dbReference type="InterPro" id="IPR053156">
    <property type="entry name" value="T6SS_TssM-like"/>
</dbReference>
<dbReference type="EMBL" id="WWCO01000051">
    <property type="protein sequence ID" value="MYM37684.1"/>
    <property type="molecule type" value="Genomic_DNA"/>
</dbReference>
<evidence type="ECO:0000259" key="2">
    <source>
        <dbReference type="Pfam" id="PF06761"/>
    </source>
</evidence>